<evidence type="ECO:0000259" key="1">
    <source>
        <dbReference type="Pfam" id="PF06983"/>
    </source>
</evidence>
<reference evidence="2 5" key="2">
    <citation type="submission" date="2021-03" db="EMBL/GenBank/DDBJ databases">
        <title>First Case of infection caused by Chromobacterium haemolyticum derived from water in China.</title>
        <authorList>
            <person name="Chen J."/>
            <person name="Liu C."/>
        </authorList>
    </citation>
    <scope>NUCLEOTIDE SEQUENCE [LARGE SCALE GENOMIC DNA]</scope>
    <source>
        <strain evidence="2 5">WJ-5</strain>
    </source>
</reference>
<dbReference type="InterPro" id="IPR028973">
    <property type="entry name" value="PhnB-like"/>
</dbReference>
<dbReference type="PANTHER" id="PTHR33990:SF1">
    <property type="entry name" value="PROTEIN YJDN"/>
    <property type="match status" value="1"/>
</dbReference>
<feature type="domain" description="PhnB-like" evidence="1">
    <location>
        <begin position="4"/>
        <end position="128"/>
    </location>
</feature>
<comment type="caution">
    <text evidence="3">The sequence shown here is derived from an EMBL/GenBank/DDBJ whole genome shotgun (WGS) entry which is preliminary data.</text>
</comment>
<protein>
    <submittedName>
        <fullName evidence="3">VOC family protein</fullName>
    </submittedName>
</protein>
<dbReference type="GeneID" id="58559214"/>
<evidence type="ECO:0000313" key="2">
    <source>
        <dbReference type="EMBL" id="MBO0415275.1"/>
    </source>
</evidence>
<dbReference type="Proteomes" id="UP000192721">
    <property type="component" value="Unassembled WGS sequence"/>
</dbReference>
<dbReference type="InterPro" id="IPR029068">
    <property type="entry name" value="Glyas_Bleomycin-R_OHBP_Dase"/>
</dbReference>
<evidence type="ECO:0000313" key="5">
    <source>
        <dbReference type="Proteomes" id="UP000664349"/>
    </source>
</evidence>
<dbReference type="CDD" id="cd06588">
    <property type="entry name" value="PhnB_like"/>
    <property type="match status" value="1"/>
</dbReference>
<dbReference type="OrthoDB" id="9795306at2"/>
<reference evidence="3 4" key="1">
    <citation type="submission" date="2017-02" db="EMBL/GenBank/DDBJ databases">
        <title>Chromobacterium haemolyticum H5244.</title>
        <authorList>
            <person name="Gulvik C.A."/>
        </authorList>
    </citation>
    <scope>NUCLEOTIDE SEQUENCE [LARGE SCALE GENOMIC DNA]</scope>
    <source>
        <strain evidence="3 4">H5244</strain>
    </source>
</reference>
<dbReference type="RefSeq" id="WP_019102151.1">
    <property type="nucleotide sequence ID" value="NZ_AP019312.1"/>
</dbReference>
<dbReference type="STRING" id="394935.GCA_000758475_02046"/>
<gene>
    <name evidence="3" type="ORF">B0T45_15910</name>
    <name evidence="2" type="ORF">J1C50_07110</name>
</gene>
<dbReference type="SUPFAM" id="SSF54593">
    <property type="entry name" value="Glyoxalase/Bleomycin resistance protein/Dihydroxybiphenyl dioxygenase"/>
    <property type="match status" value="1"/>
</dbReference>
<keyword evidence="5" id="KW-1185">Reference proteome</keyword>
<dbReference type="Pfam" id="PF06983">
    <property type="entry name" value="3-dmu-9_3-mt"/>
    <property type="match status" value="1"/>
</dbReference>
<sequence>MKTLLPYINFHGQCEQALAFYRQCFNGEIVALMRFGDADFPSPDEAKNKILHAEFKAEGVHFMASDGMPGRTPVLGENITLNFMLDSEAEQTAIFEALAQGGQINEPLHDAFWGARFGMLVDRFGIRWMSNCPKPS</sequence>
<proteinExistence type="predicted"/>
<evidence type="ECO:0000313" key="4">
    <source>
        <dbReference type="Proteomes" id="UP000192721"/>
    </source>
</evidence>
<dbReference type="PANTHER" id="PTHR33990">
    <property type="entry name" value="PROTEIN YJDN-RELATED"/>
    <property type="match status" value="1"/>
</dbReference>
<accession>A0A1W0CP03</accession>
<dbReference type="Proteomes" id="UP000664349">
    <property type="component" value="Unassembled WGS sequence"/>
</dbReference>
<organism evidence="3 4">
    <name type="scientific">Chromobacterium haemolyticum</name>
    <dbReference type="NCBI Taxonomy" id="394935"/>
    <lineage>
        <taxon>Bacteria</taxon>
        <taxon>Pseudomonadati</taxon>
        <taxon>Pseudomonadota</taxon>
        <taxon>Betaproteobacteria</taxon>
        <taxon>Neisseriales</taxon>
        <taxon>Chromobacteriaceae</taxon>
        <taxon>Chromobacterium</taxon>
    </lineage>
</organism>
<evidence type="ECO:0000313" key="3">
    <source>
        <dbReference type="EMBL" id="OQS36550.1"/>
    </source>
</evidence>
<dbReference type="AlphaFoldDB" id="A0A1W0CP03"/>
<dbReference type="Gene3D" id="3.10.180.10">
    <property type="entry name" value="2,3-Dihydroxybiphenyl 1,2-Dioxygenase, domain 1"/>
    <property type="match status" value="1"/>
</dbReference>
<name>A0A1W0CP03_9NEIS</name>
<dbReference type="EMBL" id="JAFLRD010000005">
    <property type="protein sequence ID" value="MBO0415275.1"/>
    <property type="molecule type" value="Genomic_DNA"/>
</dbReference>
<dbReference type="EMBL" id="MUKV01000022">
    <property type="protein sequence ID" value="OQS36550.1"/>
    <property type="molecule type" value="Genomic_DNA"/>
</dbReference>